<reference evidence="1 2" key="1">
    <citation type="submission" date="2024-11" db="EMBL/GenBank/DDBJ databases">
        <authorList>
            <person name="Heng Y.C."/>
            <person name="Lim A.C.H."/>
            <person name="Lee J.K.Y."/>
            <person name="Kittelmann S."/>
        </authorList>
    </citation>
    <scope>NUCLEOTIDE SEQUENCE [LARGE SCALE GENOMIC DNA]</scope>
    <source>
        <strain evidence="1 2">WILCCON 0269</strain>
    </source>
</reference>
<proteinExistence type="predicted"/>
<accession>A0ABW8SR83</accession>
<sequence>MARMRINWTLEKSDFLINNWGDMTIVDMAAALKMSTTAVTDRANKLNLRESNPTFISTQCVRNVGKKFKLGHAVEIKVKNRRPYKIVKGTVVDKTEWLVVVREKNHRQSFEYVKFCIGEAEVI</sequence>
<name>A0ABW8SR83_9CLOT</name>
<dbReference type="EMBL" id="JBJHZX010000055">
    <property type="protein sequence ID" value="MFL0198313.1"/>
    <property type="molecule type" value="Genomic_DNA"/>
</dbReference>
<dbReference type="RefSeq" id="WP_406794424.1">
    <property type="nucleotide sequence ID" value="NZ_JBJHZX010000055.1"/>
</dbReference>
<dbReference type="Proteomes" id="UP001623660">
    <property type="component" value="Unassembled WGS sequence"/>
</dbReference>
<evidence type="ECO:0000313" key="2">
    <source>
        <dbReference type="Proteomes" id="UP001623660"/>
    </source>
</evidence>
<keyword evidence="2" id="KW-1185">Reference proteome</keyword>
<evidence type="ECO:0000313" key="1">
    <source>
        <dbReference type="EMBL" id="MFL0198313.1"/>
    </source>
</evidence>
<organism evidence="1 2">
    <name type="scientific">Candidatus Clostridium eludens</name>
    <dbReference type="NCBI Taxonomy" id="3381663"/>
    <lineage>
        <taxon>Bacteria</taxon>
        <taxon>Bacillati</taxon>
        <taxon>Bacillota</taxon>
        <taxon>Clostridia</taxon>
        <taxon>Eubacteriales</taxon>
        <taxon>Clostridiaceae</taxon>
        <taxon>Clostridium</taxon>
    </lineage>
</organism>
<gene>
    <name evidence="1" type="ORF">ACJDU8_22515</name>
</gene>
<comment type="caution">
    <text evidence="1">The sequence shown here is derived from an EMBL/GenBank/DDBJ whole genome shotgun (WGS) entry which is preliminary data.</text>
</comment>
<protein>
    <submittedName>
        <fullName evidence="1">Uncharacterized protein</fullName>
    </submittedName>
</protein>